<dbReference type="GO" id="GO:0004843">
    <property type="term" value="F:cysteine-type deubiquitinase activity"/>
    <property type="evidence" value="ECO:0007669"/>
    <property type="project" value="InterPro"/>
</dbReference>
<keyword evidence="3" id="KW-1185">Reference proteome</keyword>
<evidence type="ECO:0000313" key="2">
    <source>
        <dbReference type="EMBL" id="GME75223.1"/>
    </source>
</evidence>
<name>A0A9W6T565_CANBO</name>
<feature type="compositionally biased region" description="Polar residues" evidence="1">
    <location>
        <begin position="521"/>
        <end position="532"/>
    </location>
</feature>
<dbReference type="EMBL" id="BSXN01001992">
    <property type="protein sequence ID" value="GME75223.1"/>
    <property type="molecule type" value="Genomic_DNA"/>
</dbReference>
<feature type="compositionally biased region" description="Basic residues" evidence="1">
    <location>
        <begin position="675"/>
        <end position="687"/>
    </location>
</feature>
<feature type="compositionally biased region" description="Low complexity" evidence="1">
    <location>
        <begin position="355"/>
        <end position="373"/>
    </location>
</feature>
<evidence type="ECO:0000256" key="1">
    <source>
        <dbReference type="SAM" id="MobiDB-lite"/>
    </source>
</evidence>
<feature type="compositionally biased region" description="Low complexity" evidence="1">
    <location>
        <begin position="615"/>
        <end position="641"/>
    </location>
</feature>
<feature type="compositionally biased region" description="Basic and acidic residues" evidence="1">
    <location>
        <begin position="601"/>
        <end position="613"/>
    </location>
</feature>
<feature type="compositionally biased region" description="Acidic residues" evidence="1">
    <location>
        <begin position="312"/>
        <end position="321"/>
    </location>
</feature>
<feature type="region of interest" description="Disordered" evidence="1">
    <location>
        <begin position="568"/>
        <end position="707"/>
    </location>
</feature>
<gene>
    <name evidence="2" type="ORF">Cboi02_000469900</name>
</gene>
<dbReference type="InterPro" id="IPR038765">
    <property type="entry name" value="Papain-like_cys_pep_sf"/>
</dbReference>
<comment type="caution">
    <text evidence="2">The sequence shown here is derived from an EMBL/GenBank/DDBJ whole genome shotgun (WGS) entry which is preliminary data.</text>
</comment>
<evidence type="ECO:0000313" key="3">
    <source>
        <dbReference type="Proteomes" id="UP001165120"/>
    </source>
</evidence>
<feature type="region of interest" description="Disordered" evidence="1">
    <location>
        <begin position="276"/>
        <end position="395"/>
    </location>
</feature>
<feature type="compositionally biased region" description="Polar residues" evidence="1">
    <location>
        <begin position="286"/>
        <end position="297"/>
    </location>
</feature>
<reference evidence="2" key="1">
    <citation type="submission" date="2023-04" db="EMBL/GenBank/DDBJ databases">
        <title>Candida boidinii NBRC 10035.</title>
        <authorList>
            <person name="Ichikawa N."/>
            <person name="Sato H."/>
            <person name="Tonouchi N."/>
        </authorList>
    </citation>
    <scope>NUCLEOTIDE SEQUENCE</scope>
    <source>
        <strain evidence="2">NBRC 10035</strain>
    </source>
</reference>
<organism evidence="2 3">
    <name type="scientific">Candida boidinii</name>
    <name type="common">Yeast</name>
    <dbReference type="NCBI Taxonomy" id="5477"/>
    <lineage>
        <taxon>Eukaryota</taxon>
        <taxon>Fungi</taxon>
        <taxon>Dikarya</taxon>
        <taxon>Ascomycota</taxon>
        <taxon>Saccharomycotina</taxon>
        <taxon>Pichiomycetes</taxon>
        <taxon>Pichiales</taxon>
        <taxon>Pichiaceae</taxon>
        <taxon>Ogataea</taxon>
        <taxon>Ogataea/Candida clade</taxon>
    </lineage>
</organism>
<protein>
    <submittedName>
        <fullName evidence="2">Unnamed protein product</fullName>
    </submittedName>
</protein>
<dbReference type="AlphaFoldDB" id="A0A9W6T565"/>
<feature type="compositionally biased region" description="Polar residues" evidence="1">
    <location>
        <begin position="540"/>
        <end position="554"/>
    </location>
</feature>
<feature type="compositionally biased region" description="Acidic residues" evidence="1">
    <location>
        <begin position="333"/>
        <end position="346"/>
    </location>
</feature>
<accession>A0A9W6T565</accession>
<proteinExistence type="predicted"/>
<feature type="compositionally biased region" description="Low complexity" evidence="1">
    <location>
        <begin position="653"/>
        <end position="674"/>
    </location>
</feature>
<feature type="compositionally biased region" description="Polar residues" evidence="1">
    <location>
        <begin position="374"/>
        <end position="395"/>
    </location>
</feature>
<feature type="region of interest" description="Disordered" evidence="1">
    <location>
        <begin position="521"/>
        <end position="554"/>
    </location>
</feature>
<sequence length="748" mass="83753">MTILSLAVPQESYISLDSLLKRNESELIDDYSCLKCKLKFILNQLISNSNNDPDNKNEDLIATLKNLINDQNVLINDDLSNIISNNNNNEIYNSNLLSEIENFKIDASSKKLLKSTINKKTSLITPPKLLTVHLSRSIYLSSQAMRNSCQVEFNGSLELVIDEVIRKDYKSHVYGKEIEFINDISNKNNSNKKNLELIRQARTFQDDDMNNSHSNFNSSESIDTNENAIVDITDSSKASLALDSTADADDESIKKLTAELESKVKINTGKSLAFQEKPEDEFVDGSDNNKLMKSLNNSDDDDEEVDYKSSDEENDSDEDDDSKSPPLQNVVPPDDDDDVDIDDEHDYDNIKLEVKNSSSNSTPESETTKSKSTVDTLSSQETNQTSLPNSLQNIPKTVEPTLQPQHHQQQQQQQSQSQIKELKKYNYKLRAVVRHQGSHQLGHYECYRRKPIYYKNSSNNEYYRKQIELIDPKLVRSQVMIQMNNGTLNSSNISDPIDFSETDLEKIKRKTIAETNNSEPINLNTNVITSGSDTEHHQGLSINTHFDSGSRDLQSNLSPTAAVISDISEKSEWKMSPSPSINNKTDDTPDTSNTNNTASTEIKRKSSISERIRSRVSSLVGGSRPRLSSISDPSTSGSPPSVNSPLSELHHQSGNSNPSFNSPSPPLTSSFSLSRRNRSGSTSHRRASISSPQTGVRKPVHSAQDKKLGSSVKHPFWRISDSKITEYTGLDVFADSKAVYMLFFEREG</sequence>
<dbReference type="PROSITE" id="PS00973">
    <property type="entry name" value="USP_2"/>
    <property type="match status" value="1"/>
</dbReference>
<dbReference type="Gene3D" id="3.90.70.10">
    <property type="entry name" value="Cysteine proteinases"/>
    <property type="match status" value="2"/>
</dbReference>
<dbReference type="SUPFAM" id="SSF54001">
    <property type="entry name" value="Cysteine proteinases"/>
    <property type="match status" value="1"/>
</dbReference>
<dbReference type="InterPro" id="IPR018200">
    <property type="entry name" value="USP_CS"/>
</dbReference>
<dbReference type="Proteomes" id="UP001165120">
    <property type="component" value="Unassembled WGS sequence"/>
</dbReference>